<keyword evidence="6" id="KW-1185">Reference proteome</keyword>
<organism evidence="5 6">
    <name type="scientific">Rothia koreensis</name>
    <dbReference type="NCBI Taxonomy" id="592378"/>
    <lineage>
        <taxon>Bacteria</taxon>
        <taxon>Bacillati</taxon>
        <taxon>Actinomycetota</taxon>
        <taxon>Actinomycetes</taxon>
        <taxon>Micrococcales</taxon>
        <taxon>Micrococcaceae</taxon>
        <taxon>Rothia</taxon>
    </lineage>
</organism>
<dbReference type="Proteomes" id="UP000462152">
    <property type="component" value="Unassembled WGS sequence"/>
</dbReference>
<dbReference type="AlphaFoldDB" id="A0A7K1LGJ2"/>
<evidence type="ECO:0000313" key="6">
    <source>
        <dbReference type="Proteomes" id="UP000462152"/>
    </source>
</evidence>
<dbReference type="Gene3D" id="1.10.357.10">
    <property type="entry name" value="Tetracycline Repressor, domain 2"/>
    <property type="match status" value="1"/>
</dbReference>
<dbReference type="SUPFAM" id="SSF46689">
    <property type="entry name" value="Homeodomain-like"/>
    <property type="match status" value="1"/>
</dbReference>
<protein>
    <submittedName>
        <fullName evidence="5">TetR family transcriptional regulator</fullName>
    </submittedName>
</protein>
<feature type="DNA-binding region" description="H-T-H motif" evidence="2">
    <location>
        <begin position="68"/>
        <end position="87"/>
    </location>
</feature>
<gene>
    <name evidence="5" type="ORF">GMA10_03635</name>
</gene>
<dbReference type="EMBL" id="WOGT01000001">
    <property type="protein sequence ID" value="MUN54314.1"/>
    <property type="molecule type" value="Genomic_DNA"/>
</dbReference>
<dbReference type="InterPro" id="IPR009057">
    <property type="entry name" value="Homeodomain-like_sf"/>
</dbReference>
<dbReference type="PANTHER" id="PTHR30055:SF160">
    <property type="entry name" value="TRANSCRIPTIONAL REGULATORY PROTEIN (PROBABLY ASNC-FAMILY)-RELATED"/>
    <property type="match status" value="1"/>
</dbReference>
<dbReference type="PROSITE" id="PS50977">
    <property type="entry name" value="HTH_TETR_2"/>
    <property type="match status" value="1"/>
</dbReference>
<dbReference type="InterPro" id="IPR050109">
    <property type="entry name" value="HTH-type_TetR-like_transc_reg"/>
</dbReference>
<dbReference type="GO" id="GO:0003700">
    <property type="term" value="F:DNA-binding transcription factor activity"/>
    <property type="evidence" value="ECO:0007669"/>
    <property type="project" value="TreeGrafter"/>
</dbReference>
<evidence type="ECO:0000256" key="2">
    <source>
        <dbReference type="PROSITE-ProRule" id="PRU00335"/>
    </source>
</evidence>
<dbReference type="InterPro" id="IPR001647">
    <property type="entry name" value="HTH_TetR"/>
</dbReference>
<proteinExistence type="predicted"/>
<name>A0A7K1LGJ2_9MICC</name>
<feature type="region of interest" description="Disordered" evidence="3">
    <location>
        <begin position="16"/>
        <end position="42"/>
    </location>
</feature>
<feature type="domain" description="HTH tetR-type" evidence="4">
    <location>
        <begin position="46"/>
        <end position="105"/>
    </location>
</feature>
<evidence type="ECO:0000256" key="3">
    <source>
        <dbReference type="SAM" id="MobiDB-lite"/>
    </source>
</evidence>
<dbReference type="GO" id="GO:0000976">
    <property type="term" value="F:transcription cis-regulatory region binding"/>
    <property type="evidence" value="ECO:0007669"/>
    <property type="project" value="TreeGrafter"/>
</dbReference>
<reference evidence="5 6" key="1">
    <citation type="submission" date="2019-12" db="EMBL/GenBank/DDBJ databases">
        <authorList>
            <person name="Li J."/>
            <person name="Shi Y."/>
            <person name="Xu G."/>
            <person name="Xiao D."/>
            <person name="Ran X."/>
        </authorList>
    </citation>
    <scope>NUCLEOTIDE SEQUENCE [LARGE SCALE GENOMIC DNA]</scope>
    <source>
        <strain evidence="5 6">JCM 15915</strain>
    </source>
</reference>
<evidence type="ECO:0000313" key="5">
    <source>
        <dbReference type="EMBL" id="MUN54314.1"/>
    </source>
</evidence>
<comment type="caution">
    <text evidence="5">The sequence shown here is derived from an EMBL/GenBank/DDBJ whole genome shotgun (WGS) entry which is preliminary data.</text>
</comment>
<dbReference type="Pfam" id="PF00440">
    <property type="entry name" value="TetR_N"/>
    <property type="match status" value="1"/>
</dbReference>
<dbReference type="PANTHER" id="PTHR30055">
    <property type="entry name" value="HTH-TYPE TRANSCRIPTIONAL REGULATOR RUTR"/>
    <property type="match status" value="1"/>
</dbReference>
<accession>A0A7K1LGJ2</accession>
<evidence type="ECO:0000259" key="4">
    <source>
        <dbReference type="PROSITE" id="PS50977"/>
    </source>
</evidence>
<sequence>MGLQKTRVPDTLRIVNTEQDIDDRERSPSPASNRDGRVARWDSHRRVRRRQLLREARKAIHKLGPQASMEEIAQHSGTSKSVFYRYFTDKAGLSQALGEFLLAGIEPKIAQAAKSGSTPQDVVERMIDVYLTMVQRSPAIHEFVTTQAGLGWSRTTNDDAPTASLGHFADHIAALLISSLRSVPHSFEATSMDDELMLDYWARAVVGMVNSVTEKWSRANAQGDGPSREVVVSRLTQWILMPLQYGP</sequence>
<keyword evidence="1 2" id="KW-0238">DNA-binding</keyword>
<evidence type="ECO:0000256" key="1">
    <source>
        <dbReference type="ARBA" id="ARBA00023125"/>
    </source>
</evidence>